<protein>
    <recommendedName>
        <fullName evidence="3">Ribosomal protein S14</fullName>
    </recommendedName>
</protein>
<dbReference type="Proteomes" id="UP001605036">
    <property type="component" value="Unassembled WGS sequence"/>
</dbReference>
<gene>
    <name evidence="1" type="ORF">R1flu_019468</name>
</gene>
<name>A0ABD1ZJ32_9MARC</name>
<comment type="caution">
    <text evidence="1">The sequence shown here is derived from an EMBL/GenBank/DDBJ whole genome shotgun (WGS) entry which is preliminary data.</text>
</comment>
<proteinExistence type="predicted"/>
<organism evidence="1 2">
    <name type="scientific">Riccia fluitans</name>
    <dbReference type="NCBI Taxonomy" id="41844"/>
    <lineage>
        <taxon>Eukaryota</taxon>
        <taxon>Viridiplantae</taxon>
        <taxon>Streptophyta</taxon>
        <taxon>Embryophyta</taxon>
        <taxon>Marchantiophyta</taxon>
        <taxon>Marchantiopsida</taxon>
        <taxon>Marchantiidae</taxon>
        <taxon>Marchantiales</taxon>
        <taxon>Ricciaceae</taxon>
        <taxon>Riccia</taxon>
    </lineage>
</organism>
<evidence type="ECO:0000313" key="2">
    <source>
        <dbReference type="Proteomes" id="UP001605036"/>
    </source>
</evidence>
<dbReference type="EMBL" id="JBHFFA010000001">
    <property type="protein sequence ID" value="KAL2651340.1"/>
    <property type="molecule type" value="Genomic_DNA"/>
</dbReference>
<sequence>MLSKSDVYEQTKGRIPFGRLVCKVDNGTTRVMVTSHVGGRPLHGAPPMTSASGVGGVRIASSVRELFPSSRSRSRFYETGNPMQTLEGLGS</sequence>
<dbReference type="AlphaFoldDB" id="A0ABD1ZJ32"/>
<reference evidence="1 2" key="1">
    <citation type="submission" date="2024-09" db="EMBL/GenBank/DDBJ databases">
        <title>Chromosome-scale assembly of Riccia fluitans.</title>
        <authorList>
            <person name="Paukszto L."/>
            <person name="Sawicki J."/>
            <person name="Karawczyk K."/>
            <person name="Piernik-Szablinska J."/>
            <person name="Szczecinska M."/>
            <person name="Mazdziarz M."/>
        </authorList>
    </citation>
    <scope>NUCLEOTIDE SEQUENCE [LARGE SCALE GENOMIC DNA]</scope>
    <source>
        <strain evidence="1">Rf_01</strain>
        <tissue evidence="1">Aerial parts of the thallus</tissue>
    </source>
</reference>
<accession>A0ABD1ZJ32</accession>
<keyword evidence="2" id="KW-1185">Reference proteome</keyword>
<evidence type="ECO:0008006" key="3">
    <source>
        <dbReference type="Google" id="ProtNLM"/>
    </source>
</evidence>
<evidence type="ECO:0000313" key="1">
    <source>
        <dbReference type="EMBL" id="KAL2651340.1"/>
    </source>
</evidence>